<gene>
    <name evidence="2" type="ORF">SAMN04488692_11221</name>
</gene>
<dbReference type="InterPro" id="IPR044060">
    <property type="entry name" value="Bacterial_rp_domain"/>
</dbReference>
<feature type="domain" description="Bacterial repeat" evidence="1">
    <location>
        <begin position="51"/>
        <end position="101"/>
    </location>
</feature>
<sequence>MKGKKKIILILLLLLILGTGVLHFSDLLLEYHELEIELDGEGHTNPEPGIHEYEDGEEIEITAEPEQGWRFVEWTGDIDSDHRNLELNIEEDIYLKANFVREEFSLDLDFSAERGEIKLSPDQEYYKYGEQVTLEAMPEEGYEFTRWQGDLEGEEKEKKIEISRDLEIAAVFEHKSYTLKAHVRGEGEINWEVIDIPEDKDIENEQGTIIDKTGLEFPAGTRLSLEAVPGEDWEFAGWRGDFEQEDREFEIELHDDTEISALMIHDDYIARPDISAEHGEIKIQPEEDIYEKGQEVEIKAVPDTGFKFERWQGDLEGDEPEKLFEIHDEKFIEAIFERAFYDVLVTIEGNGDVEWELVEIPEDVIRDETEDMIESHTELSVPHNALLRFEAFPDPGNKFVGWGEDIESEDEILEVDIKEDLEITAEFESQQYTIELDYDTDRGEVLSEPDRDYYHYGDEVQIEAVPEEGFQFTGWDGDLEGEDPVKTVVIDENIAVDAGFDWKRYSLEVSYDEERGRIDSFPDRTTYHHGESVTVEAKPESGWEFREWRGDLEGEEPEMDFEMRDDMKIEAAFVPEDYEFLLEFDEDKGEINIDPEKDHYQKGDQIFLTAEAREGYTFERWYGDIEGEDPEISLEVKEEMKIGAEFVPARYELDVIVLGDGVVNYEPEKDDYEYGEEIKIEARPELSWEFLRWSGDLTGRENPKTFVIKDDMTVEVRFRFEK</sequence>
<feature type="domain" description="Bacterial repeat" evidence="1">
    <location>
        <begin position="513"/>
        <end position="574"/>
    </location>
</feature>
<protein>
    <submittedName>
        <fullName evidence="2">Repeat domain (List_Bact_rpt)</fullName>
    </submittedName>
</protein>
<evidence type="ECO:0000313" key="3">
    <source>
        <dbReference type="Proteomes" id="UP000199476"/>
    </source>
</evidence>
<reference evidence="2 3" key="1">
    <citation type="submission" date="2016-10" db="EMBL/GenBank/DDBJ databases">
        <authorList>
            <person name="de Groot N.N."/>
        </authorList>
    </citation>
    <scope>NUCLEOTIDE SEQUENCE [LARGE SCALE GENOMIC DNA]</scope>
    <source>
        <strain evidence="2 3">SLAS-1</strain>
    </source>
</reference>
<feature type="domain" description="Bacterial repeat" evidence="1">
    <location>
        <begin position="659"/>
        <end position="718"/>
    </location>
</feature>
<feature type="domain" description="Bacterial repeat" evidence="1">
    <location>
        <begin position="205"/>
        <end position="244"/>
    </location>
</feature>
<dbReference type="Proteomes" id="UP000199476">
    <property type="component" value="Unassembled WGS sequence"/>
</dbReference>
<feature type="domain" description="Bacterial repeat" evidence="1">
    <location>
        <begin position="589"/>
        <end position="646"/>
    </location>
</feature>
<dbReference type="RefSeq" id="WP_089760359.1">
    <property type="nucleotide sequence ID" value="NZ_FNGO01000012.1"/>
</dbReference>
<feature type="domain" description="Bacterial repeat" evidence="1">
    <location>
        <begin position="113"/>
        <end position="175"/>
    </location>
</feature>
<evidence type="ECO:0000259" key="1">
    <source>
        <dbReference type="Pfam" id="PF18998"/>
    </source>
</evidence>
<keyword evidence="3" id="KW-1185">Reference proteome</keyword>
<dbReference type="AlphaFoldDB" id="A0A1G9P5R3"/>
<name>A0A1G9P5R3_9FIRM</name>
<dbReference type="Pfam" id="PF18998">
    <property type="entry name" value="Flg_new_2"/>
    <property type="match status" value="8"/>
</dbReference>
<dbReference type="STRING" id="321763.SAMN04488692_11221"/>
<feature type="domain" description="Bacterial repeat" evidence="1">
    <location>
        <begin position="277"/>
        <end position="317"/>
    </location>
</feature>
<proteinExistence type="predicted"/>
<dbReference type="EMBL" id="FNGO01000012">
    <property type="protein sequence ID" value="SDL94232.1"/>
    <property type="molecule type" value="Genomic_DNA"/>
</dbReference>
<evidence type="ECO:0000313" key="2">
    <source>
        <dbReference type="EMBL" id="SDL94232.1"/>
    </source>
</evidence>
<organism evidence="2 3">
    <name type="scientific">Halarsenatibacter silvermanii</name>
    <dbReference type="NCBI Taxonomy" id="321763"/>
    <lineage>
        <taxon>Bacteria</taxon>
        <taxon>Bacillati</taxon>
        <taxon>Bacillota</taxon>
        <taxon>Clostridia</taxon>
        <taxon>Halanaerobiales</taxon>
        <taxon>Halarsenatibacteraceae</taxon>
        <taxon>Halarsenatibacter</taxon>
    </lineage>
</organism>
<feature type="domain" description="Bacterial repeat" evidence="1">
    <location>
        <begin position="443"/>
        <end position="501"/>
    </location>
</feature>
<accession>A0A1G9P5R3</accession>
<dbReference type="OrthoDB" id="1999899at2"/>